<evidence type="ECO:0000313" key="2">
    <source>
        <dbReference type="Proteomes" id="UP000541444"/>
    </source>
</evidence>
<keyword evidence="2" id="KW-1185">Reference proteome</keyword>
<proteinExistence type="predicted"/>
<comment type="caution">
    <text evidence="1">The sequence shown here is derived from an EMBL/GenBank/DDBJ whole genome shotgun (WGS) entry which is preliminary data.</text>
</comment>
<gene>
    <name evidence="1" type="ORF">GIB67_029494</name>
</gene>
<accession>A0A7J7NY02</accession>
<name>A0A7J7NY02_9MAGN</name>
<dbReference type="EMBL" id="JACGCM010000445">
    <property type="protein sequence ID" value="KAF6172076.1"/>
    <property type="molecule type" value="Genomic_DNA"/>
</dbReference>
<sequence length="82" mass="9418">MFEAMRNNGNGLAFMDMTELKDLVKVLEENSKGLKERIPFLTKKKATESNRDRRRKIISVVGERSGCNKRKEAIELALGFMQ</sequence>
<reference evidence="1 2" key="1">
    <citation type="journal article" date="2020" name="IScience">
        <title>Genome Sequencing of the Endangered Kingdonia uniflora (Circaeasteraceae, Ranunculales) Reveals Potential Mechanisms of Evolutionary Specialization.</title>
        <authorList>
            <person name="Sun Y."/>
            <person name="Deng T."/>
            <person name="Zhang A."/>
            <person name="Moore M.J."/>
            <person name="Landis J.B."/>
            <person name="Lin N."/>
            <person name="Zhang H."/>
            <person name="Zhang X."/>
            <person name="Huang J."/>
            <person name="Zhang X."/>
            <person name="Sun H."/>
            <person name="Wang H."/>
        </authorList>
    </citation>
    <scope>NUCLEOTIDE SEQUENCE [LARGE SCALE GENOMIC DNA]</scope>
    <source>
        <strain evidence="1">TB1705</strain>
        <tissue evidence="1">Leaf</tissue>
    </source>
</reference>
<organism evidence="1 2">
    <name type="scientific">Kingdonia uniflora</name>
    <dbReference type="NCBI Taxonomy" id="39325"/>
    <lineage>
        <taxon>Eukaryota</taxon>
        <taxon>Viridiplantae</taxon>
        <taxon>Streptophyta</taxon>
        <taxon>Embryophyta</taxon>
        <taxon>Tracheophyta</taxon>
        <taxon>Spermatophyta</taxon>
        <taxon>Magnoliopsida</taxon>
        <taxon>Ranunculales</taxon>
        <taxon>Circaeasteraceae</taxon>
        <taxon>Kingdonia</taxon>
    </lineage>
</organism>
<evidence type="ECO:0000313" key="1">
    <source>
        <dbReference type="EMBL" id="KAF6172076.1"/>
    </source>
</evidence>
<protein>
    <submittedName>
        <fullName evidence="1">Uncharacterized protein</fullName>
    </submittedName>
</protein>
<dbReference type="Proteomes" id="UP000541444">
    <property type="component" value="Unassembled WGS sequence"/>
</dbReference>
<dbReference type="AlphaFoldDB" id="A0A7J7NY02"/>